<dbReference type="Pfam" id="PF20703">
    <property type="entry name" value="nSTAND1"/>
    <property type="match status" value="2"/>
</dbReference>
<dbReference type="PROSITE" id="PS50294">
    <property type="entry name" value="WD_REPEATS_REGION"/>
    <property type="match status" value="2"/>
</dbReference>
<feature type="compositionally biased region" description="Low complexity" evidence="4">
    <location>
        <begin position="429"/>
        <end position="460"/>
    </location>
</feature>
<evidence type="ECO:0000313" key="8">
    <source>
        <dbReference type="Proteomes" id="UP000282454"/>
    </source>
</evidence>
<keyword evidence="5" id="KW-1133">Transmembrane helix</keyword>
<evidence type="ECO:0000256" key="1">
    <source>
        <dbReference type="ARBA" id="ARBA00022574"/>
    </source>
</evidence>
<dbReference type="Pfam" id="PF00400">
    <property type="entry name" value="WD40"/>
    <property type="match status" value="4"/>
</dbReference>
<reference evidence="7 8" key="1">
    <citation type="submission" date="2018-10" db="EMBL/GenBank/DDBJ databases">
        <title>Genomic Encyclopedia of Archaeal and Bacterial Type Strains, Phase II (KMG-II): from individual species to whole genera.</title>
        <authorList>
            <person name="Goeker M."/>
        </authorList>
    </citation>
    <scope>NUCLEOTIDE SEQUENCE [LARGE SCALE GENOMIC DNA]</scope>
    <source>
        <strain evidence="7 8">DSM 45657</strain>
    </source>
</reference>
<name>A0A421B1A0_9PSEU</name>
<evidence type="ECO:0000256" key="4">
    <source>
        <dbReference type="SAM" id="MobiDB-lite"/>
    </source>
</evidence>
<dbReference type="EMBL" id="RCDD01000003">
    <property type="protein sequence ID" value="RLK58164.1"/>
    <property type="molecule type" value="Genomic_DNA"/>
</dbReference>
<dbReference type="InterPro" id="IPR001680">
    <property type="entry name" value="WD40_rpt"/>
</dbReference>
<dbReference type="InterPro" id="IPR019775">
    <property type="entry name" value="WD40_repeat_CS"/>
</dbReference>
<proteinExistence type="predicted"/>
<dbReference type="PANTHER" id="PTHR19848">
    <property type="entry name" value="WD40 REPEAT PROTEIN"/>
    <property type="match status" value="1"/>
</dbReference>
<evidence type="ECO:0000256" key="2">
    <source>
        <dbReference type="ARBA" id="ARBA00022737"/>
    </source>
</evidence>
<dbReference type="PROSITE" id="PS00678">
    <property type="entry name" value="WD_REPEATS_1"/>
    <property type="match status" value="2"/>
</dbReference>
<dbReference type="InterPro" id="IPR015943">
    <property type="entry name" value="WD40/YVTN_repeat-like_dom_sf"/>
</dbReference>
<comment type="caution">
    <text evidence="7">The sequence shown here is derived from an EMBL/GenBank/DDBJ whole genome shotgun (WGS) entry which is preliminary data.</text>
</comment>
<gene>
    <name evidence="7" type="ORF">CLV68_4258</name>
</gene>
<feature type="transmembrane region" description="Helical" evidence="5">
    <location>
        <begin position="601"/>
        <end position="620"/>
    </location>
</feature>
<evidence type="ECO:0000256" key="5">
    <source>
        <dbReference type="SAM" id="Phobius"/>
    </source>
</evidence>
<dbReference type="SMART" id="SM00320">
    <property type="entry name" value="WD40"/>
    <property type="match status" value="11"/>
</dbReference>
<keyword evidence="5" id="KW-0812">Transmembrane</keyword>
<organism evidence="7 8">
    <name type="scientific">Actinokineospora cianjurensis</name>
    <dbReference type="NCBI Taxonomy" id="585224"/>
    <lineage>
        <taxon>Bacteria</taxon>
        <taxon>Bacillati</taxon>
        <taxon>Actinomycetota</taxon>
        <taxon>Actinomycetes</taxon>
        <taxon>Pseudonocardiales</taxon>
        <taxon>Pseudonocardiaceae</taxon>
        <taxon>Actinokineospora</taxon>
    </lineage>
</organism>
<feature type="region of interest" description="Disordered" evidence="4">
    <location>
        <begin position="401"/>
        <end position="477"/>
    </location>
</feature>
<feature type="domain" description="Novel STAND NTPase 1" evidence="6">
    <location>
        <begin position="71"/>
        <end position="405"/>
    </location>
</feature>
<sequence length="1311" mass="139706">MTDQNQSARRPEVVNTVTGTVSGDVVQADSVAIYSVDADQFVAGRDVHLHFRDGLRGVRGVLSGPVADQCPYPGLAEFGPHQAQWFFGRGHLVTTVLERLDRRTSAGGPLLVVAPSGAGKSSLLRAGVLPALARGALPGSRAWPSLLTTPTEQPVLVLARYLATLVGMDARRTADLVVRKPAVVVDRVRAALRASGPQVRLVVIVDQLEELFTVCAHDWQRVAVLDLLDRLARHGPGGEPPVALVLFGLRADFYPRCADYPPLRAAALDSQVLVGPMTEAELREAVLFPAHREGLTVEPGLVELLLRDLGALRDGADTPTGQAGRLPLLAHALRVTWQQRHGSTLTVQGYQSTGGIARAVATTAEDIFRRLSPQDQSLAQSVFLRLVAIAEGSENTRRRVPRSHLLGITPANARPRSAPSGQWVSFAQAAPSGPATPAAGAAPGHPHPPSGSSGTTAGHPVDAFPARTAEPGPPVRRPARTAAVIDAFTHARLLTQTTDTVEITHESLLHSWPRLHDWITHNRATILLRQHLDDAARYWESSGHDPTTLYRGGQLATAQEWAEHRTDLTPLEHRFLRASTDSAHATLTAARRTNRRLRRRLTAVVLMLVLSLAAGTAAVIERANAEHERNLAISRQLAADSRLAMANNPREAMSYALEAWRTAPTAEARGALLSTQSLDYEGRLLTGMESPALAVSPDGSMAAFGGPNGQIQLWNTRTRQRFPASFPSQVGVVHSLAFSPDGTMLAAASYLVPGKLNGPHLLVWQVPTGVLISTVPGVFTVTWRPDGQAILSLDESNFQDVVELDVRSGRVLRRIVIPKEESVPTLAYSPDGDLIATGTSAGVVEVYRADTGIRLHRLTTDGPIGTVMAIAISARGVLAASSPASHLRLWDAWTGARMGDLGAGDVGGRTMGLAFLPGLDLLATSSIRGEIVLWDTRSSRVHSTIAVGSEMVWDLVMSQDGSTILTTAASGEATVLGRGARSHDGSWARNEVWAVTGLAVSPAGDTVASADADGTLRHWDIDDRSAMPLLRLLSVVPESVEPPGAKVMFGPDGTEVLASAGVRVWWPGRALSGTIAAPGRTFLDVRVSPDGRLVAAVSLDLTGQTGRRVHVWDSRSLVPVAEWSPAPHEMMGTVLFTPDGGRLLVEFSSTVDAVTRHGIRAWTVDPVAVQADLINTDIGIGGMTISPDGRTVATGHDDGRVRLWDVDTGAKKGEFGEHTSLIRTLAFVDDQTLVTGTINDPVIRQWNYTTGELVAQIEGHRGPLNVVAVAKGGKVLASASADSTVGLWDLDPEVVAARVCRILADDGRGCA</sequence>
<evidence type="ECO:0000256" key="3">
    <source>
        <dbReference type="PROSITE-ProRule" id="PRU00221"/>
    </source>
</evidence>
<accession>A0A421B1A0</accession>
<dbReference type="Gene3D" id="3.40.50.300">
    <property type="entry name" value="P-loop containing nucleotide triphosphate hydrolases"/>
    <property type="match status" value="1"/>
</dbReference>
<dbReference type="Gene3D" id="2.130.10.10">
    <property type="entry name" value="YVTN repeat-like/Quinoprotein amine dehydrogenase"/>
    <property type="match status" value="4"/>
</dbReference>
<keyword evidence="1 3" id="KW-0853">WD repeat</keyword>
<dbReference type="PROSITE" id="PS50082">
    <property type="entry name" value="WD_REPEATS_2"/>
    <property type="match status" value="4"/>
</dbReference>
<keyword evidence="8" id="KW-1185">Reference proteome</keyword>
<keyword evidence="5" id="KW-0472">Membrane</keyword>
<dbReference type="InterPro" id="IPR049052">
    <property type="entry name" value="nSTAND1"/>
</dbReference>
<dbReference type="InterPro" id="IPR020472">
    <property type="entry name" value="WD40_PAC1"/>
</dbReference>
<dbReference type="SUPFAM" id="SSF52540">
    <property type="entry name" value="P-loop containing nucleoside triphosphate hydrolases"/>
    <property type="match status" value="1"/>
</dbReference>
<protein>
    <submittedName>
        <fullName evidence="7">WD40 repeat protein</fullName>
    </submittedName>
</protein>
<evidence type="ECO:0000259" key="6">
    <source>
        <dbReference type="Pfam" id="PF20703"/>
    </source>
</evidence>
<dbReference type="Proteomes" id="UP000282454">
    <property type="component" value="Unassembled WGS sequence"/>
</dbReference>
<dbReference type="RefSeq" id="WP_121392629.1">
    <property type="nucleotide sequence ID" value="NZ_RCDD01000003.1"/>
</dbReference>
<dbReference type="SUPFAM" id="SSF50978">
    <property type="entry name" value="WD40 repeat-like"/>
    <property type="match status" value="2"/>
</dbReference>
<dbReference type="PRINTS" id="PR00320">
    <property type="entry name" value="GPROTEINBRPT"/>
</dbReference>
<feature type="repeat" description="WD" evidence="3">
    <location>
        <begin position="1215"/>
        <end position="1256"/>
    </location>
</feature>
<feature type="domain" description="Novel STAND NTPase 1" evidence="6">
    <location>
        <begin position="480"/>
        <end position="546"/>
    </location>
</feature>
<feature type="repeat" description="WD" evidence="3">
    <location>
        <begin position="995"/>
        <end position="1029"/>
    </location>
</feature>
<dbReference type="OrthoDB" id="192618at2"/>
<feature type="repeat" description="WD" evidence="3">
    <location>
        <begin position="1180"/>
        <end position="1214"/>
    </location>
</feature>
<feature type="repeat" description="WD" evidence="3">
    <location>
        <begin position="1257"/>
        <end position="1291"/>
    </location>
</feature>
<evidence type="ECO:0000313" key="7">
    <source>
        <dbReference type="EMBL" id="RLK58164.1"/>
    </source>
</evidence>
<dbReference type="PANTHER" id="PTHR19848:SF8">
    <property type="entry name" value="F-BOX AND WD REPEAT DOMAIN CONTAINING 7"/>
    <property type="match status" value="1"/>
</dbReference>
<keyword evidence="2" id="KW-0677">Repeat</keyword>
<dbReference type="InterPro" id="IPR036322">
    <property type="entry name" value="WD40_repeat_dom_sf"/>
</dbReference>
<dbReference type="InterPro" id="IPR027417">
    <property type="entry name" value="P-loop_NTPase"/>
</dbReference>